<dbReference type="Pfam" id="PF09360">
    <property type="entry name" value="zf-CDGSH"/>
    <property type="match status" value="2"/>
</dbReference>
<dbReference type="PANTHER" id="PTHR46491:SF3">
    <property type="entry name" value="CDGSH IRON-SULFUR DOMAIN-CONTAINING PROTEIN 3, MITOCHONDRIAL"/>
    <property type="match status" value="1"/>
</dbReference>
<dbReference type="EMBL" id="LR130778">
    <property type="protein sequence ID" value="VDN48285.1"/>
    <property type="molecule type" value="Genomic_DNA"/>
</dbReference>
<dbReference type="GO" id="GO:0051537">
    <property type="term" value="F:2 iron, 2 sulfur cluster binding"/>
    <property type="evidence" value="ECO:0007669"/>
    <property type="project" value="UniProtKB-KW"/>
</dbReference>
<evidence type="ECO:0000313" key="7">
    <source>
        <dbReference type="Proteomes" id="UP000279029"/>
    </source>
</evidence>
<keyword evidence="1" id="KW-0001">2Fe-2S</keyword>
<evidence type="ECO:0000256" key="3">
    <source>
        <dbReference type="ARBA" id="ARBA00023004"/>
    </source>
</evidence>
<organism evidence="6 7">
    <name type="scientific">Petrocella atlantisensis</name>
    <dbReference type="NCBI Taxonomy" id="2173034"/>
    <lineage>
        <taxon>Bacteria</taxon>
        <taxon>Bacillati</taxon>
        <taxon>Bacillota</taxon>
        <taxon>Clostridia</taxon>
        <taxon>Lachnospirales</taxon>
        <taxon>Vallitaleaceae</taxon>
        <taxon>Petrocella</taxon>
    </lineage>
</organism>
<feature type="domain" description="Iron-binding zinc finger CDGSH type" evidence="5">
    <location>
        <begin position="53"/>
        <end position="85"/>
    </location>
</feature>
<reference evidence="6 7" key="1">
    <citation type="submission" date="2018-09" db="EMBL/GenBank/DDBJ databases">
        <authorList>
            <person name="Postec A."/>
        </authorList>
    </citation>
    <scope>NUCLEOTIDE SEQUENCE [LARGE SCALE GENOMIC DNA]</scope>
    <source>
        <strain evidence="6">70B-A</strain>
    </source>
</reference>
<evidence type="ECO:0000313" key="6">
    <source>
        <dbReference type="EMBL" id="VDN48285.1"/>
    </source>
</evidence>
<dbReference type="OrthoDB" id="9793389at2"/>
<evidence type="ECO:0000259" key="5">
    <source>
        <dbReference type="SMART" id="SM00704"/>
    </source>
</evidence>
<dbReference type="InterPro" id="IPR042216">
    <property type="entry name" value="MitoNEET_CISD"/>
</dbReference>
<dbReference type="SMART" id="SM00704">
    <property type="entry name" value="ZnF_CDGSH"/>
    <property type="match status" value="2"/>
</dbReference>
<dbReference type="Gene3D" id="3.40.5.90">
    <property type="entry name" value="CDGSH iron-sulfur domain, mitoNEET-type"/>
    <property type="match status" value="2"/>
</dbReference>
<dbReference type="GO" id="GO:0005737">
    <property type="term" value="C:cytoplasm"/>
    <property type="evidence" value="ECO:0007669"/>
    <property type="project" value="UniProtKB-ARBA"/>
</dbReference>
<protein>
    <submittedName>
        <fullName evidence="6">Iron-binding protein</fullName>
    </submittedName>
</protein>
<dbReference type="GO" id="GO:0046872">
    <property type="term" value="F:metal ion binding"/>
    <property type="evidence" value="ECO:0007669"/>
    <property type="project" value="UniProtKB-KW"/>
</dbReference>
<keyword evidence="4" id="KW-0411">Iron-sulfur</keyword>
<name>A0A3P7NZB5_9FIRM</name>
<evidence type="ECO:0000256" key="2">
    <source>
        <dbReference type="ARBA" id="ARBA00022723"/>
    </source>
</evidence>
<dbReference type="RefSeq" id="WP_125137436.1">
    <property type="nucleotide sequence ID" value="NZ_LR130778.1"/>
</dbReference>
<sequence>MDNEQDKIKSPMEVELKAGETYHWCACGKSSTQPFCDGSHECEGFAPLAFTAEKNETIEVCNTFFLCTCKQTKTPPYCDKTHKKF</sequence>
<dbReference type="Proteomes" id="UP000279029">
    <property type="component" value="Chromosome"/>
</dbReference>
<keyword evidence="7" id="KW-1185">Reference proteome</keyword>
<gene>
    <name evidence="6" type="ORF">PATL70BA_2390</name>
</gene>
<feature type="domain" description="Iron-binding zinc finger CDGSH type" evidence="5">
    <location>
        <begin position="9"/>
        <end position="46"/>
    </location>
</feature>
<dbReference type="AlphaFoldDB" id="A0A3P7NZB5"/>
<accession>A0A3P7NZB5</accession>
<evidence type="ECO:0000256" key="1">
    <source>
        <dbReference type="ARBA" id="ARBA00022714"/>
    </source>
</evidence>
<dbReference type="InterPro" id="IPR018967">
    <property type="entry name" value="FeS-contain_CDGSH-typ"/>
</dbReference>
<dbReference type="PANTHER" id="PTHR46491">
    <property type="entry name" value="CDGSH IRON SULFUR DOMAIN PROTEIN HOMOLOG"/>
    <property type="match status" value="1"/>
</dbReference>
<dbReference type="InterPro" id="IPR052950">
    <property type="entry name" value="CISD"/>
</dbReference>
<keyword evidence="3" id="KW-0408">Iron</keyword>
<keyword evidence="2" id="KW-0479">Metal-binding</keyword>
<proteinExistence type="predicted"/>
<evidence type="ECO:0000256" key="4">
    <source>
        <dbReference type="ARBA" id="ARBA00023014"/>
    </source>
</evidence>
<dbReference type="KEGG" id="cbar:PATL70BA_2390"/>